<dbReference type="GO" id="GO:0003677">
    <property type="term" value="F:DNA binding"/>
    <property type="evidence" value="ECO:0007669"/>
    <property type="project" value="UniProtKB-KW"/>
</dbReference>
<evidence type="ECO:0000256" key="1">
    <source>
        <dbReference type="ARBA" id="ARBA00023125"/>
    </source>
</evidence>
<dbReference type="PANTHER" id="PTHR46558:SF4">
    <property type="entry name" value="DNA-BIDING PHAGE PROTEIN"/>
    <property type="match status" value="1"/>
</dbReference>
<dbReference type="AlphaFoldDB" id="A0A1M5M1Q2"/>
<dbReference type="InterPro" id="IPR010982">
    <property type="entry name" value="Lambda_DNA-bd_dom_sf"/>
</dbReference>
<dbReference type="Pfam" id="PF01381">
    <property type="entry name" value="HTH_3"/>
    <property type="match status" value="1"/>
</dbReference>
<proteinExistence type="predicted"/>
<gene>
    <name evidence="3" type="ORF">SAMN05216225_10537</name>
</gene>
<sequence length="74" mass="8698">MKKGILTNNLYFYRSQAKLSQEKLAQKVGVTRQTINALEHNRYNPSLILAFEIANVFNKSIDEIFTYEKEEEKE</sequence>
<evidence type="ECO:0000313" key="4">
    <source>
        <dbReference type="Proteomes" id="UP000183988"/>
    </source>
</evidence>
<evidence type="ECO:0000259" key="2">
    <source>
        <dbReference type="PROSITE" id="PS50943"/>
    </source>
</evidence>
<keyword evidence="4" id="KW-1185">Reference proteome</keyword>
<reference evidence="3 4" key="1">
    <citation type="submission" date="2016-11" db="EMBL/GenBank/DDBJ databases">
        <authorList>
            <person name="Jaros S."/>
            <person name="Januszkiewicz K."/>
            <person name="Wedrychowicz H."/>
        </authorList>
    </citation>
    <scope>NUCLEOTIDE SEQUENCE [LARGE SCALE GENOMIC DNA]</scope>
    <source>
        <strain evidence="3 4">IBRC-M 10683</strain>
    </source>
</reference>
<keyword evidence="1" id="KW-0238">DNA-binding</keyword>
<organism evidence="3 4">
    <name type="scientific">Ornithinibacillus halophilus</name>
    <dbReference type="NCBI Taxonomy" id="930117"/>
    <lineage>
        <taxon>Bacteria</taxon>
        <taxon>Bacillati</taxon>
        <taxon>Bacillota</taxon>
        <taxon>Bacilli</taxon>
        <taxon>Bacillales</taxon>
        <taxon>Bacillaceae</taxon>
        <taxon>Ornithinibacillus</taxon>
    </lineage>
</organism>
<name>A0A1M5M1Q2_9BACI</name>
<dbReference type="Gene3D" id="1.10.260.40">
    <property type="entry name" value="lambda repressor-like DNA-binding domains"/>
    <property type="match status" value="1"/>
</dbReference>
<accession>A0A1M5M1Q2</accession>
<dbReference type="PANTHER" id="PTHR46558">
    <property type="entry name" value="TRACRIPTIONAL REGULATORY PROTEIN-RELATED-RELATED"/>
    <property type="match status" value="1"/>
</dbReference>
<dbReference type="EMBL" id="FQVW01000053">
    <property type="protein sequence ID" value="SHG71176.1"/>
    <property type="molecule type" value="Genomic_DNA"/>
</dbReference>
<dbReference type="InterPro" id="IPR001387">
    <property type="entry name" value="Cro/C1-type_HTH"/>
</dbReference>
<feature type="domain" description="HTH cro/C1-type" evidence="2">
    <location>
        <begin position="10"/>
        <end position="64"/>
    </location>
</feature>
<dbReference type="STRING" id="930117.SAMN05216225_10537"/>
<dbReference type="Proteomes" id="UP000183988">
    <property type="component" value="Unassembled WGS sequence"/>
</dbReference>
<dbReference type="PROSITE" id="PS50943">
    <property type="entry name" value="HTH_CROC1"/>
    <property type="match status" value="1"/>
</dbReference>
<dbReference type="SMART" id="SM00530">
    <property type="entry name" value="HTH_XRE"/>
    <property type="match status" value="1"/>
</dbReference>
<evidence type="ECO:0000313" key="3">
    <source>
        <dbReference type="EMBL" id="SHG71176.1"/>
    </source>
</evidence>
<dbReference type="CDD" id="cd00093">
    <property type="entry name" value="HTH_XRE"/>
    <property type="match status" value="1"/>
</dbReference>
<protein>
    <submittedName>
        <fullName evidence="3">Putative transcriptional regulator</fullName>
    </submittedName>
</protein>
<dbReference type="SUPFAM" id="SSF47413">
    <property type="entry name" value="lambda repressor-like DNA-binding domains"/>
    <property type="match status" value="1"/>
</dbReference>